<evidence type="ECO:0000313" key="2">
    <source>
        <dbReference type="EMBL" id="UTY38368.1"/>
    </source>
</evidence>
<dbReference type="PANTHER" id="PTHR45947:SF3">
    <property type="entry name" value="SULFOQUINOVOSYL TRANSFERASE SQD2"/>
    <property type="match status" value="1"/>
</dbReference>
<keyword evidence="2" id="KW-0808">Transferase</keyword>
<dbReference type="PANTHER" id="PTHR45947">
    <property type="entry name" value="SULFOQUINOVOSYL TRANSFERASE SQD2"/>
    <property type="match status" value="1"/>
</dbReference>
<name>A0ABY5I2S3_9FIRM</name>
<keyword evidence="3" id="KW-1185">Reference proteome</keyword>
<sequence>MTTILPHHSDYIDEDQDVLRLPGIDLKKLYGYRASNIYSFKGMKELKEFQPDIIHIQTEFGIGIFGKIAGEILNIPVCYTYHTMWADYSHYITPGNLKAVDQAAKKIIEKISKIYGNSCSELIVPSQKTADALINYGISNSIHVIPTGLELESFATENKNDQLINEIIQQYHLQDKFVVIF</sequence>
<feature type="domain" description="Glycosyltransferase subfamily 4-like N-terminal" evidence="1">
    <location>
        <begin position="6"/>
        <end position="152"/>
    </location>
</feature>
<keyword evidence="2" id="KW-0328">Glycosyltransferase</keyword>
<evidence type="ECO:0000259" key="1">
    <source>
        <dbReference type="Pfam" id="PF13439"/>
    </source>
</evidence>
<dbReference type="Proteomes" id="UP001060112">
    <property type="component" value="Chromosome"/>
</dbReference>
<accession>A0ABY5I2S3</accession>
<dbReference type="EMBL" id="CP101620">
    <property type="protein sequence ID" value="UTY38368.1"/>
    <property type="molecule type" value="Genomic_DNA"/>
</dbReference>
<dbReference type="Pfam" id="PF13439">
    <property type="entry name" value="Glyco_transf_4"/>
    <property type="match status" value="1"/>
</dbReference>
<dbReference type="GO" id="GO:0016757">
    <property type="term" value="F:glycosyltransferase activity"/>
    <property type="evidence" value="ECO:0007669"/>
    <property type="project" value="UniProtKB-KW"/>
</dbReference>
<dbReference type="RefSeq" id="WP_290138650.1">
    <property type="nucleotide sequence ID" value="NZ_CP101620.1"/>
</dbReference>
<dbReference type="Gene3D" id="3.40.50.2000">
    <property type="entry name" value="Glycogen Phosphorylase B"/>
    <property type="match status" value="1"/>
</dbReference>
<dbReference type="InterPro" id="IPR028098">
    <property type="entry name" value="Glyco_trans_4-like_N"/>
</dbReference>
<proteinExistence type="predicted"/>
<gene>
    <name evidence="2" type="ORF">NMU03_11925</name>
</gene>
<dbReference type="SUPFAM" id="SSF53756">
    <property type="entry name" value="UDP-Glycosyltransferase/glycogen phosphorylase"/>
    <property type="match status" value="1"/>
</dbReference>
<dbReference type="EC" id="2.4.-.-" evidence="2"/>
<dbReference type="InterPro" id="IPR050194">
    <property type="entry name" value="Glycosyltransferase_grp1"/>
</dbReference>
<organism evidence="2 3">
    <name type="scientific">Allocoprobacillus halotolerans</name>
    <dbReference type="NCBI Taxonomy" id="2944914"/>
    <lineage>
        <taxon>Bacteria</taxon>
        <taxon>Bacillati</taxon>
        <taxon>Bacillota</taxon>
        <taxon>Erysipelotrichia</taxon>
        <taxon>Erysipelotrichales</taxon>
        <taxon>Erysipelotrichaceae</taxon>
        <taxon>Allocoprobacillus</taxon>
    </lineage>
</organism>
<evidence type="ECO:0000313" key="3">
    <source>
        <dbReference type="Proteomes" id="UP001060112"/>
    </source>
</evidence>
<reference evidence="2" key="1">
    <citation type="submission" date="2022-07" db="EMBL/GenBank/DDBJ databases">
        <title>Faecal culturing of patients with breast cancer.</title>
        <authorList>
            <person name="Teng N.M.Y."/>
            <person name="Kiu R."/>
            <person name="Evans R."/>
            <person name="Baker D.J."/>
            <person name="Zenner C."/>
            <person name="Robinson S.D."/>
            <person name="Hall L.J."/>
        </authorList>
    </citation>
    <scope>NUCLEOTIDE SEQUENCE</scope>
    <source>
        <strain evidence="2">LH1062</strain>
    </source>
</reference>
<protein>
    <submittedName>
        <fullName evidence="2">Glycosyltransferase</fullName>
        <ecNumber evidence="2">2.4.-.-</ecNumber>
    </submittedName>
</protein>